<evidence type="ECO:0000313" key="2">
    <source>
        <dbReference type="EMBL" id="CAA9320507.1"/>
    </source>
</evidence>
<dbReference type="AlphaFoldDB" id="A0A6J4L2F8"/>
<feature type="non-terminal residue" evidence="2">
    <location>
        <position position="1"/>
    </location>
</feature>
<feature type="region of interest" description="Disordered" evidence="1">
    <location>
        <begin position="1"/>
        <end position="24"/>
    </location>
</feature>
<protein>
    <submittedName>
        <fullName evidence="2">Uncharacterized protein</fullName>
    </submittedName>
</protein>
<name>A0A6J4L2F8_9HYPH</name>
<feature type="non-terminal residue" evidence="2">
    <location>
        <position position="24"/>
    </location>
</feature>
<evidence type="ECO:0000256" key="1">
    <source>
        <dbReference type="SAM" id="MobiDB-lite"/>
    </source>
</evidence>
<reference evidence="2" key="1">
    <citation type="submission" date="2020-02" db="EMBL/GenBank/DDBJ databases">
        <authorList>
            <person name="Meier V. D."/>
        </authorList>
    </citation>
    <scope>NUCLEOTIDE SEQUENCE</scope>
    <source>
        <strain evidence="2">AVDCRST_MAG90</strain>
    </source>
</reference>
<accession>A0A6J4L2F8</accession>
<proteinExistence type="predicted"/>
<dbReference type="EMBL" id="CADCUC010000185">
    <property type="protein sequence ID" value="CAA9320507.1"/>
    <property type="molecule type" value="Genomic_DNA"/>
</dbReference>
<gene>
    <name evidence="2" type="ORF">AVDCRST_MAG90-975</name>
</gene>
<feature type="compositionally biased region" description="Basic and acidic residues" evidence="1">
    <location>
        <begin position="11"/>
        <end position="24"/>
    </location>
</feature>
<sequence>VAPRRPAPLRDQLRARARRGLEPI</sequence>
<organism evidence="2">
    <name type="scientific">uncultured Microvirga sp</name>
    <dbReference type="NCBI Taxonomy" id="412392"/>
    <lineage>
        <taxon>Bacteria</taxon>
        <taxon>Pseudomonadati</taxon>
        <taxon>Pseudomonadota</taxon>
        <taxon>Alphaproteobacteria</taxon>
        <taxon>Hyphomicrobiales</taxon>
        <taxon>Methylobacteriaceae</taxon>
        <taxon>Microvirga</taxon>
        <taxon>environmental samples</taxon>
    </lineage>
</organism>